<proteinExistence type="predicted"/>
<dbReference type="EMBL" id="CP002199">
    <property type="protein sequence ID" value="ADN17614.1"/>
    <property type="molecule type" value="Genomic_DNA"/>
</dbReference>
<geneLocation type="plasmid" evidence="1 2">
    <name>Cy782201</name>
</geneLocation>
<keyword evidence="2" id="KW-1185">Reference proteome</keyword>
<sequence length="141" mass="16129">MSEINQDIYYMKADQRPSVQEPIDLFPLVGDWINALPNTSYLSRVVLTQRDNRLFFRGYGANKPDAIDWGEVEAIPFVAGTSLLAGGFQAFYNSGEIERHLIANQKFGILVIQCFVRYLDGSQRSSHFSREFFHHPPKLES</sequence>
<gene>
    <name evidence="1" type="ordered locus">Cyan7822_5753</name>
</gene>
<keyword evidence="1" id="KW-0614">Plasmid</keyword>
<accession>E0UKY4</accession>
<organism evidence="1 2">
    <name type="scientific">Gloeothece verrucosa (strain PCC 7822)</name>
    <name type="common">Cyanothece sp. (strain PCC 7822)</name>
    <dbReference type="NCBI Taxonomy" id="497965"/>
    <lineage>
        <taxon>Bacteria</taxon>
        <taxon>Bacillati</taxon>
        <taxon>Cyanobacteriota</taxon>
        <taxon>Cyanophyceae</taxon>
        <taxon>Oscillatoriophycideae</taxon>
        <taxon>Chroococcales</taxon>
        <taxon>Aphanothecaceae</taxon>
        <taxon>Gloeothece</taxon>
        <taxon>Gloeothece verrucosa</taxon>
    </lineage>
</organism>
<dbReference type="Proteomes" id="UP000008206">
    <property type="component" value="Plasmid Cy782201"/>
</dbReference>
<dbReference type="HOGENOM" id="CLU_155105_0_0_3"/>
<dbReference type="KEGG" id="cyj:Cyan7822_5753"/>
<evidence type="ECO:0000313" key="2">
    <source>
        <dbReference type="Proteomes" id="UP000008206"/>
    </source>
</evidence>
<dbReference type="OrthoDB" id="471341at2"/>
<protein>
    <submittedName>
        <fullName evidence="1">Uncharacterized protein</fullName>
    </submittedName>
</protein>
<reference evidence="2" key="1">
    <citation type="journal article" date="2011" name="MBio">
        <title>Novel metabolic attributes of the genus Cyanothece, comprising a group of unicellular nitrogen-fixing Cyanobacteria.</title>
        <authorList>
            <person name="Bandyopadhyay A."/>
            <person name="Elvitigala T."/>
            <person name="Welsh E."/>
            <person name="Stockel J."/>
            <person name="Liberton M."/>
            <person name="Min H."/>
            <person name="Sherman L.A."/>
            <person name="Pakrasi H.B."/>
        </authorList>
    </citation>
    <scope>NUCLEOTIDE SEQUENCE [LARGE SCALE GENOMIC DNA]</scope>
    <source>
        <strain evidence="2">PCC 7822</strain>
        <plasmid evidence="2">Cy782201</plasmid>
    </source>
</reference>
<dbReference type="AlphaFoldDB" id="E0UKY4"/>
<dbReference type="RefSeq" id="WP_013334364.1">
    <property type="nucleotide sequence ID" value="NC_014533.1"/>
</dbReference>
<evidence type="ECO:0000313" key="1">
    <source>
        <dbReference type="EMBL" id="ADN17614.1"/>
    </source>
</evidence>
<name>E0UKY4_GLOV7</name>